<dbReference type="Proteomes" id="UP000265520">
    <property type="component" value="Unassembled WGS sequence"/>
</dbReference>
<comment type="caution">
    <text evidence="2">The sequence shown here is derived from an EMBL/GenBank/DDBJ whole genome shotgun (WGS) entry which is preliminary data.</text>
</comment>
<feature type="region of interest" description="Disordered" evidence="1">
    <location>
        <begin position="1"/>
        <end position="24"/>
    </location>
</feature>
<protein>
    <submittedName>
        <fullName evidence="2">Uncharacterized protein</fullName>
    </submittedName>
</protein>
<reference evidence="2 3" key="1">
    <citation type="journal article" date="2018" name="Front. Plant Sci.">
        <title>Red Clover (Trifolium pratense) and Zigzag Clover (T. medium) - A Picture of Genomic Similarities and Differences.</title>
        <authorList>
            <person name="Dluhosova J."/>
            <person name="Istvanek J."/>
            <person name="Nedelnik J."/>
            <person name="Repkova J."/>
        </authorList>
    </citation>
    <scope>NUCLEOTIDE SEQUENCE [LARGE SCALE GENOMIC DNA]</scope>
    <source>
        <strain evidence="3">cv. 10/8</strain>
        <tissue evidence="2">Leaf</tissue>
    </source>
</reference>
<proteinExistence type="predicted"/>
<feature type="non-terminal residue" evidence="2">
    <location>
        <position position="1"/>
    </location>
</feature>
<organism evidence="2 3">
    <name type="scientific">Trifolium medium</name>
    <dbReference type="NCBI Taxonomy" id="97028"/>
    <lineage>
        <taxon>Eukaryota</taxon>
        <taxon>Viridiplantae</taxon>
        <taxon>Streptophyta</taxon>
        <taxon>Embryophyta</taxon>
        <taxon>Tracheophyta</taxon>
        <taxon>Spermatophyta</taxon>
        <taxon>Magnoliopsida</taxon>
        <taxon>eudicotyledons</taxon>
        <taxon>Gunneridae</taxon>
        <taxon>Pentapetalae</taxon>
        <taxon>rosids</taxon>
        <taxon>fabids</taxon>
        <taxon>Fabales</taxon>
        <taxon>Fabaceae</taxon>
        <taxon>Papilionoideae</taxon>
        <taxon>50 kb inversion clade</taxon>
        <taxon>NPAAA clade</taxon>
        <taxon>Hologalegina</taxon>
        <taxon>IRL clade</taxon>
        <taxon>Trifolieae</taxon>
        <taxon>Trifolium</taxon>
    </lineage>
</organism>
<dbReference type="AlphaFoldDB" id="A0A392WEA1"/>
<evidence type="ECO:0000313" key="3">
    <source>
        <dbReference type="Proteomes" id="UP000265520"/>
    </source>
</evidence>
<keyword evidence="3" id="KW-1185">Reference proteome</keyword>
<sequence length="67" mass="7896">EVRNTREELRQAELKRQKEVQQSEQRAADFQRQLIALTNSVAAIQAKASRRRRRHPDYDEDESEDGS</sequence>
<feature type="non-terminal residue" evidence="2">
    <location>
        <position position="67"/>
    </location>
</feature>
<feature type="compositionally biased region" description="Acidic residues" evidence="1">
    <location>
        <begin position="58"/>
        <end position="67"/>
    </location>
</feature>
<dbReference type="EMBL" id="LXQA011438635">
    <property type="protein sequence ID" value="MCI97281.1"/>
    <property type="molecule type" value="Genomic_DNA"/>
</dbReference>
<evidence type="ECO:0000313" key="2">
    <source>
        <dbReference type="EMBL" id="MCI97281.1"/>
    </source>
</evidence>
<feature type="region of interest" description="Disordered" evidence="1">
    <location>
        <begin position="46"/>
        <end position="67"/>
    </location>
</feature>
<name>A0A392WEA1_9FABA</name>
<accession>A0A392WEA1</accession>
<evidence type="ECO:0000256" key="1">
    <source>
        <dbReference type="SAM" id="MobiDB-lite"/>
    </source>
</evidence>